<reference evidence="3 5" key="2">
    <citation type="submission" date="2023-09" db="EMBL/GenBank/DDBJ databases">
        <title>Complete-Gapless Cercospora beticola genome.</title>
        <authorList>
            <person name="Wyatt N.A."/>
            <person name="Spanner R.E."/>
            <person name="Bolton M.D."/>
        </authorList>
    </citation>
    <scope>NUCLEOTIDE SEQUENCE [LARGE SCALE GENOMIC DNA]</scope>
    <source>
        <strain evidence="3">Cb09-40</strain>
    </source>
</reference>
<evidence type="ECO:0008006" key="6">
    <source>
        <dbReference type="Google" id="ProtNLM"/>
    </source>
</evidence>
<gene>
    <name evidence="2" type="ORF">CB0940_04585</name>
    <name evidence="3" type="ORF">RHO25_006470</name>
</gene>
<evidence type="ECO:0000256" key="1">
    <source>
        <dbReference type="SAM" id="MobiDB-lite"/>
    </source>
</evidence>
<sequence>MAALDKLPAELVENIVLSLTLHEICAFRLANRSIASKASQDHFRSFYRSKRVDVDEHGLKDFVVVTANGGMGCLIDDFTLTGLVYNSFYIQSQLRSGNVREDNWRAITEEERVALQRQLNTFKRREQAQMHFLQSEDAQRLLVKAFRNIVKGRAANRPLSLTLDLAVYRDDPLIRSTPLRGGSWRMIWQNAADTFQLVQDALDRTMLPVYNLRLFPVYGQSGQKRSSLACNEIGPVIKYSGLESCLANLRSLTVTYSDKSILSDDRDAELVDAWDKAEMARQRHGYRGLLKQTLEAADPSNFTGLLSFVQACHNLEELEIHRYRLTRGAGSTAHVQGDKMSHILFARLTLPHLRDCRLRGFRASSDDTVNFLRRHRLHKLLLKNFALSAGSYRVIFDHCTGDGADMEPGQPDLNRIEFEDLFEERSDEFGIVRHNANRQWLVLFAGPDQEHDSDVGGKRGSNMIQRWSSGTKRPIQYTTQDSRDPPIQGNLTRFSEWQRGFSEEFGPPDFR</sequence>
<reference evidence="2 4" key="1">
    <citation type="submission" date="2015-10" db="EMBL/GenBank/DDBJ databases">
        <title>The cercosporin biosynthetic gene cluster was horizontally transferred to several fungal lineages and shown to be expanded in Cercospora beticola based on microsynteny with recipient genomes.</title>
        <authorList>
            <person name="De Jonge R."/>
            <person name="Ebert M.K."/>
            <person name="Suttle J.C."/>
            <person name="Jurick Ii W.M."/>
            <person name="Secor G.A."/>
            <person name="Thomma B.P."/>
            <person name="Van De Peer Y."/>
            <person name="Bolton M.D."/>
        </authorList>
    </citation>
    <scope>NUCLEOTIDE SEQUENCE [LARGE SCALE GENOMIC DNA]</scope>
    <source>
        <strain evidence="2 4">09-40</strain>
    </source>
</reference>
<organism evidence="2 4">
    <name type="scientific">Cercospora beticola</name>
    <name type="common">Sugarbeet leaf spot fungus</name>
    <dbReference type="NCBI Taxonomy" id="122368"/>
    <lineage>
        <taxon>Eukaryota</taxon>
        <taxon>Fungi</taxon>
        <taxon>Dikarya</taxon>
        <taxon>Ascomycota</taxon>
        <taxon>Pezizomycotina</taxon>
        <taxon>Dothideomycetes</taxon>
        <taxon>Dothideomycetidae</taxon>
        <taxon>Mycosphaerellales</taxon>
        <taxon>Mycosphaerellaceae</taxon>
        <taxon>Cercospora</taxon>
    </lineage>
</organism>
<dbReference type="Proteomes" id="UP001302367">
    <property type="component" value="Chromosome 4"/>
</dbReference>
<evidence type="ECO:0000313" key="5">
    <source>
        <dbReference type="Proteomes" id="UP001302367"/>
    </source>
</evidence>
<protein>
    <recommendedName>
        <fullName evidence="6">F-box domain-containing protein</fullName>
    </recommendedName>
</protein>
<dbReference type="AlphaFoldDB" id="A0A2G5HJG0"/>
<evidence type="ECO:0000313" key="3">
    <source>
        <dbReference type="EMBL" id="WPB01838.1"/>
    </source>
</evidence>
<accession>A0A2G5HJG0</accession>
<feature type="compositionally biased region" description="Polar residues" evidence="1">
    <location>
        <begin position="464"/>
        <end position="480"/>
    </location>
</feature>
<feature type="region of interest" description="Disordered" evidence="1">
    <location>
        <begin position="464"/>
        <end position="511"/>
    </location>
</feature>
<name>A0A2G5HJG0_CERBT</name>
<evidence type="ECO:0000313" key="2">
    <source>
        <dbReference type="EMBL" id="PIA92696.1"/>
    </source>
</evidence>
<proteinExistence type="predicted"/>
<evidence type="ECO:0000313" key="4">
    <source>
        <dbReference type="Proteomes" id="UP000230605"/>
    </source>
</evidence>
<dbReference type="EMBL" id="LKMD01000105">
    <property type="protein sequence ID" value="PIA92696.1"/>
    <property type="molecule type" value="Genomic_DNA"/>
</dbReference>
<dbReference type="OrthoDB" id="3438345at2759"/>
<keyword evidence="5" id="KW-1185">Reference proteome</keyword>
<dbReference type="EMBL" id="CP134187">
    <property type="protein sequence ID" value="WPB01838.1"/>
    <property type="molecule type" value="Genomic_DNA"/>
</dbReference>
<dbReference type="Proteomes" id="UP000230605">
    <property type="component" value="Chromosome 4"/>
</dbReference>